<organism evidence="1 2">
    <name type="scientific">Candidatus Schekmanbacteria bacterium RBG_13_48_7</name>
    <dbReference type="NCBI Taxonomy" id="1817878"/>
    <lineage>
        <taxon>Bacteria</taxon>
        <taxon>Candidatus Schekmaniibacteriota</taxon>
    </lineage>
</organism>
<comment type="caution">
    <text evidence="1">The sequence shown here is derived from an EMBL/GenBank/DDBJ whole genome shotgun (WGS) entry which is preliminary data.</text>
</comment>
<evidence type="ECO:0000313" key="1">
    <source>
        <dbReference type="EMBL" id="OGL47072.1"/>
    </source>
</evidence>
<proteinExistence type="predicted"/>
<sequence length="241" mass="27814">MVNLAAVIKKPAETEEMDLIDQAVRFINERVAETYIRTSIEIGEYILTYFFNDDIELASSKNPRKSKSYQLLCKRGDLQVHHSTLTIMVRVAVQERLFKQENIDTSRLSYSHRAELIKITDPAEKISLAQLCIDQQLSTRALKALLSKRSKKSEGIQELNSGELSKHYLDSIDHLFKVIKLPSQHMDFGVLKNLDTKIRHDMLDKTEQLIDVLTFVQDHLSNMKSMLLEADREYPVEYTEA</sequence>
<dbReference type="Proteomes" id="UP000179266">
    <property type="component" value="Unassembled WGS sequence"/>
</dbReference>
<accession>A0A1F7RZV6</accession>
<dbReference type="EMBL" id="MGDD01000100">
    <property type="protein sequence ID" value="OGL47072.1"/>
    <property type="molecule type" value="Genomic_DNA"/>
</dbReference>
<protein>
    <submittedName>
        <fullName evidence="1">Uncharacterized protein</fullName>
    </submittedName>
</protein>
<name>A0A1F7RZV6_9BACT</name>
<gene>
    <name evidence="1" type="ORF">A2161_20250</name>
</gene>
<dbReference type="AlphaFoldDB" id="A0A1F7RZV6"/>
<reference evidence="1 2" key="1">
    <citation type="journal article" date="2016" name="Nat. Commun.">
        <title>Thousands of microbial genomes shed light on interconnected biogeochemical processes in an aquifer system.</title>
        <authorList>
            <person name="Anantharaman K."/>
            <person name="Brown C.T."/>
            <person name="Hug L.A."/>
            <person name="Sharon I."/>
            <person name="Castelle C.J."/>
            <person name="Probst A.J."/>
            <person name="Thomas B.C."/>
            <person name="Singh A."/>
            <person name="Wilkins M.J."/>
            <person name="Karaoz U."/>
            <person name="Brodie E.L."/>
            <person name="Williams K.H."/>
            <person name="Hubbard S.S."/>
            <person name="Banfield J.F."/>
        </authorList>
    </citation>
    <scope>NUCLEOTIDE SEQUENCE [LARGE SCALE GENOMIC DNA]</scope>
</reference>
<evidence type="ECO:0000313" key="2">
    <source>
        <dbReference type="Proteomes" id="UP000179266"/>
    </source>
</evidence>